<dbReference type="EMBL" id="KL142420">
    <property type="protein sequence ID" value="KDR66786.1"/>
    <property type="molecule type" value="Genomic_DNA"/>
</dbReference>
<protein>
    <submittedName>
        <fullName evidence="1">Uncharacterized protein</fullName>
    </submittedName>
</protein>
<evidence type="ECO:0000313" key="2">
    <source>
        <dbReference type="Proteomes" id="UP000027222"/>
    </source>
</evidence>
<evidence type="ECO:0000313" key="1">
    <source>
        <dbReference type="EMBL" id="KDR66786.1"/>
    </source>
</evidence>
<proteinExistence type="predicted"/>
<organism evidence="1 2">
    <name type="scientific">Galerina marginata (strain CBS 339.88)</name>
    <dbReference type="NCBI Taxonomy" id="685588"/>
    <lineage>
        <taxon>Eukaryota</taxon>
        <taxon>Fungi</taxon>
        <taxon>Dikarya</taxon>
        <taxon>Basidiomycota</taxon>
        <taxon>Agaricomycotina</taxon>
        <taxon>Agaricomycetes</taxon>
        <taxon>Agaricomycetidae</taxon>
        <taxon>Agaricales</taxon>
        <taxon>Agaricineae</taxon>
        <taxon>Strophariaceae</taxon>
        <taxon>Galerina</taxon>
    </lineage>
</organism>
<dbReference type="Proteomes" id="UP000027222">
    <property type="component" value="Unassembled WGS sequence"/>
</dbReference>
<gene>
    <name evidence="1" type="ORF">GALMADRAFT_1140529</name>
</gene>
<accession>A0A067S7I9</accession>
<dbReference type="HOGENOM" id="CLU_2210259_0_0_1"/>
<dbReference type="AlphaFoldDB" id="A0A067S7I9"/>
<name>A0A067S7I9_GALM3</name>
<keyword evidence="2" id="KW-1185">Reference proteome</keyword>
<reference evidence="2" key="1">
    <citation type="journal article" date="2014" name="Proc. Natl. Acad. Sci. U.S.A.">
        <title>Extensive sampling of basidiomycete genomes demonstrates inadequacy of the white-rot/brown-rot paradigm for wood decay fungi.</title>
        <authorList>
            <person name="Riley R."/>
            <person name="Salamov A.A."/>
            <person name="Brown D.W."/>
            <person name="Nagy L.G."/>
            <person name="Floudas D."/>
            <person name="Held B.W."/>
            <person name="Levasseur A."/>
            <person name="Lombard V."/>
            <person name="Morin E."/>
            <person name="Otillar R."/>
            <person name="Lindquist E.A."/>
            <person name="Sun H."/>
            <person name="LaButti K.M."/>
            <person name="Schmutz J."/>
            <person name="Jabbour D."/>
            <person name="Luo H."/>
            <person name="Baker S.E."/>
            <person name="Pisabarro A.G."/>
            <person name="Walton J.D."/>
            <person name="Blanchette R.A."/>
            <person name="Henrissat B."/>
            <person name="Martin F."/>
            <person name="Cullen D."/>
            <person name="Hibbett D.S."/>
            <person name="Grigoriev I.V."/>
        </authorList>
    </citation>
    <scope>NUCLEOTIDE SEQUENCE [LARGE SCALE GENOMIC DNA]</scope>
    <source>
        <strain evidence="2">CBS 339.88</strain>
    </source>
</reference>
<sequence>MTVSGRFASACLSARIRTSLQVLAALSSYATATARFVALEAFQDRERELDLYRSTCKPTHIHTPLNLPHRHPLTLSTPDSYLGPSRCATTTRLPPSVRLLEGYEGLA</sequence>